<dbReference type="PANTHER" id="PTHR37792:SF1">
    <property type="entry name" value="RIBONUCLEASE MRP PROTEIN SUBUNIT RMP1"/>
    <property type="match status" value="1"/>
</dbReference>
<dbReference type="RefSeq" id="XP_019014804.1">
    <property type="nucleotide sequence ID" value="XM_019152666.1"/>
</dbReference>
<name>A0A1B9IDC3_9TREE</name>
<reference evidence="2" key="1">
    <citation type="submission" date="2013-07" db="EMBL/GenBank/DDBJ databases">
        <title>The Genome Sequence of Cryptococcus pinus CBS10737.</title>
        <authorList>
            <consortium name="The Broad Institute Genome Sequencing Platform"/>
            <person name="Cuomo C."/>
            <person name="Litvintseva A."/>
            <person name="Chen Y."/>
            <person name="Heitman J."/>
            <person name="Sun S."/>
            <person name="Springer D."/>
            <person name="Dromer F."/>
            <person name="Young S.K."/>
            <person name="Zeng Q."/>
            <person name="Gargeya S."/>
            <person name="Fitzgerald M."/>
            <person name="Abouelleil A."/>
            <person name="Alvarado L."/>
            <person name="Berlin A.M."/>
            <person name="Chapman S.B."/>
            <person name="Dewar J."/>
            <person name="Goldberg J."/>
            <person name="Griggs A."/>
            <person name="Gujja S."/>
            <person name="Hansen M."/>
            <person name="Howarth C."/>
            <person name="Imamovic A."/>
            <person name="Larimer J."/>
            <person name="McCowan C."/>
            <person name="Murphy C."/>
            <person name="Pearson M."/>
            <person name="Priest M."/>
            <person name="Roberts A."/>
            <person name="Saif S."/>
            <person name="Shea T."/>
            <person name="Sykes S."/>
            <person name="Wortman J."/>
            <person name="Nusbaum C."/>
            <person name="Birren B."/>
        </authorList>
    </citation>
    <scope>NUCLEOTIDE SEQUENCE [LARGE SCALE GENOMIC DNA]</scope>
    <source>
        <strain evidence="2">CBS 10737</strain>
    </source>
</reference>
<keyword evidence="4" id="KW-1185">Reference proteome</keyword>
<organism evidence="2">
    <name type="scientific">Kwoniella pini CBS 10737</name>
    <dbReference type="NCBI Taxonomy" id="1296096"/>
    <lineage>
        <taxon>Eukaryota</taxon>
        <taxon>Fungi</taxon>
        <taxon>Dikarya</taxon>
        <taxon>Basidiomycota</taxon>
        <taxon>Agaricomycotina</taxon>
        <taxon>Tremellomycetes</taxon>
        <taxon>Tremellales</taxon>
        <taxon>Cryptococcaceae</taxon>
        <taxon>Kwoniella</taxon>
    </lineage>
</organism>
<gene>
    <name evidence="2" type="ORF">I206_00890</name>
    <name evidence="3" type="ORF">I206_100437</name>
</gene>
<feature type="compositionally biased region" description="Basic and acidic residues" evidence="1">
    <location>
        <begin position="332"/>
        <end position="341"/>
    </location>
</feature>
<evidence type="ECO:0000256" key="1">
    <source>
        <dbReference type="SAM" id="MobiDB-lite"/>
    </source>
</evidence>
<dbReference type="EMBL" id="KI894007">
    <property type="protein sequence ID" value="OCF53585.1"/>
    <property type="molecule type" value="Genomic_DNA"/>
</dbReference>
<evidence type="ECO:0000313" key="3">
    <source>
        <dbReference type="EMBL" id="WWC66534.1"/>
    </source>
</evidence>
<sequence length="359" mass="40560">MSNSSSPVLAGPSTPLNRLQLHSSIPSHLSTELSFLQTLFLRARDQHRTQLFLRRMHEVLIVGKLLLRYVKESQNDATIWEKRKIQGKQLVTRMIKALFTSQRFTAQILDLHHFVPLQTSVLAIYSRLFAITMNIASGLDMELENVFMNGGQRKAKRKLDKTRIGKATIQAAPVPMEGVMDTGKLYPVESMNVDGTELGEKIQRSSITTVSTSNDTTPKASRYPSLSHDNLNSQPQSTTPSSSDVHALALDLPTKAISRPPSPPSERDEDLYPPELDTYDAEIKKRKKKKKLLDIDAIFDSKARKEKISEVQQNFKENSEEALIPKKKKNKSRDQDGDVTIKNKKMKKKKDAMDDIFGF</sequence>
<dbReference type="AlphaFoldDB" id="A0A1B9IDC3"/>
<evidence type="ECO:0008006" key="5">
    <source>
        <dbReference type="Google" id="ProtNLM"/>
    </source>
</evidence>
<dbReference type="GO" id="GO:0000466">
    <property type="term" value="P:maturation of 5.8S rRNA from tricistronic rRNA transcript (SSU-rRNA, 5.8S rRNA, LSU-rRNA)"/>
    <property type="evidence" value="ECO:0007669"/>
    <property type="project" value="TreeGrafter"/>
</dbReference>
<dbReference type="PANTHER" id="PTHR37792">
    <property type="entry name" value="RIBONUCLEASE MRP PROTEIN SUBUNIT RMP1"/>
    <property type="match status" value="1"/>
</dbReference>
<dbReference type="GO" id="GO:0000294">
    <property type="term" value="P:nuclear-transcribed mRNA catabolic process, RNase MRP-dependent"/>
    <property type="evidence" value="ECO:0007669"/>
    <property type="project" value="TreeGrafter"/>
</dbReference>
<protein>
    <recommendedName>
        <fullName evidence="5">Nucleolus and neural progenitor protein-like N-terminal domain-containing protein</fullName>
    </recommendedName>
</protein>
<dbReference type="EMBL" id="CP144519">
    <property type="protein sequence ID" value="WWC66534.1"/>
    <property type="molecule type" value="Genomic_DNA"/>
</dbReference>
<feature type="region of interest" description="Disordered" evidence="1">
    <location>
        <begin position="199"/>
        <end position="273"/>
    </location>
</feature>
<dbReference type="InterPro" id="IPR047205">
    <property type="entry name" value="RMP1"/>
</dbReference>
<accession>A0A1B9IDC3</accession>
<evidence type="ECO:0000313" key="4">
    <source>
        <dbReference type="Proteomes" id="UP000094020"/>
    </source>
</evidence>
<dbReference type="KEGG" id="kpin:30169259"/>
<evidence type="ECO:0000313" key="2">
    <source>
        <dbReference type="EMBL" id="OCF53585.1"/>
    </source>
</evidence>
<proteinExistence type="predicted"/>
<dbReference type="GeneID" id="30169259"/>
<dbReference type="GO" id="GO:0042134">
    <property type="term" value="F:rRNA primary transcript binding"/>
    <property type="evidence" value="ECO:0007669"/>
    <property type="project" value="InterPro"/>
</dbReference>
<feature type="compositionally biased region" description="Polar residues" evidence="1">
    <location>
        <begin position="204"/>
        <end position="219"/>
    </location>
</feature>
<dbReference type="Proteomes" id="UP000094020">
    <property type="component" value="Chromosome 1"/>
</dbReference>
<dbReference type="OrthoDB" id="2565171at2759"/>
<dbReference type="GO" id="GO:0000172">
    <property type="term" value="C:ribonuclease MRP complex"/>
    <property type="evidence" value="ECO:0007669"/>
    <property type="project" value="InterPro"/>
</dbReference>
<reference evidence="3" key="2">
    <citation type="submission" date="2013-07" db="EMBL/GenBank/DDBJ databases">
        <authorList>
            <consortium name="The Broad Institute Genome Sequencing Platform"/>
            <person name="Cuomo C."/>
            <person name="Litvintseva A."/>
            <person name="Chen Y."/>
            <person name="Heitman J."/>
            <person name="Sun S."/>
            <person name="Springer D."/>
            <person name="Dromer F."/>
            <person name="Young S.K."/>
            <person name="Zeng Q."/>
            <person name="Gargeya S."/>
            <person name="Fitzgerald M."/>
            <person name="Abouelleil A."/>
            <person name="Alvarado L."/>
            <person name="Berlin A.M."/>
            <person name="Chapman S.B."/>
            <person name="Dewar J."/>
            <person name="Goldberg J."/>
            <person name="Griggs A."/>
            <person name="Gujja S."/>
            <person name="Hansen M."/>
            <person name="Howarth C."/>
            <person name="Imamovic A."/>
            <person name="Larimer J."/>
            <person name="McCowan C."/>
            <person name="Murphy C."/>
            <person name="Pearson M."/>
            <person name="Priest M."/>
            <person name="Roberts A."/>
            <person name="Saif S."/>
            <person name="Shea T."/>
            <person name="Sykes S."/>
            <person name="Wortman J."/>
            <person name="Nusbaum C."/>
            <person name="Birren B."/>
        </authorList>
    </citation>
    <scope>NUCLEOTIDE SEQUENCE</scope>
    <source>
        <strain evidence="3">CBS 10737</strain>
    </source>
</reference>
<reference evidence="3" key="4">
    <citation type="submission" date="2024-02" db="EMBL/GenBank/DDBJ databases">
        <title>Comparative genomics of Cryptococcus and Kwoniella reveals pathogenesis evolution and contrasting modes of karyotype evolution via chromosome fusion or intercentromeric recombination.</title>
        <authorList>
            <person name="Coelho M.A."/>
            <person name="David-Palma M."/>
            <person name="Shea T."/>
            <person name="Bowers K."/>
            <person name="McGinley-Smith S."/>
            <person name="Mohammad A.W."/>
            <person name="Gnirke A."/>
            <person name="Yurkov A.M."/>
            <person name="Nowrousian M."/>
            <person name="Sun S."/>
            <person name="Cuomo C.A."/>
            <person name="Heitman J."/>
        </authorList>
    </citation>
    <scope>NUCLEOTIDE SEQUENCE</scope>
    <source>
        <strain evidence="3">CBS 10737</strain>
    </source>
</reference>
<feature type="compositionally biased region" description="Low complexity" evidence="1">
    <location>
        <begin position="233"/>
        <end position="243"/>
    </location>
</feature>
<feature type="region of interest" description="Disordered" evidence="1">
    <location>
        <begin position="318"/>
        <end position="359"/>
    </location>
</feature>
<reference evidence="2" key="3">
    <citation type="submission" date="2016-07" db="EMBL/GenBank/DDBJ databases">
        <title>Evolution of pathogenesis and genome organization in the Tremellales.</title>
        <authorList>
            <person name="Cuomo C."/>
            <person name="Litvintseva A."/>
            <person name="Heitman J."/>
            <person name="Chen Y."/>
            <person name="Sun S."/>
            <person name="Springer D."/>
            <person name="Dromer F."/>
            <person name="Young S."/>
            <person name="Zeng Q."/>
            <person name="Chapman S."/>
            <person name="Gujja S."/>
            <person name="Saif S."/>
            <person name="Birren B."/>
        </authorList>
    </citation>
    <scope>NUCLEOTIDE SEQUENCE</scope>
    <source>
        <strain evidence="2">CBS 10737</strain>
    </source>
</reference>